<accession>A0A1S3BE78</accession>
<organism evidence="5 6">
    <name type="scientific">Cucumis melo</name>
    <name type="common">Muskmelon</name>
    <dbReference type="NCBI Taxonomy" id="3656"/>
    <lineage>
        <taxon>Eukaryota</taxon>
        <taxon>Viridiplantae</taxon>
        <taxon>Streptophyta</taxon>
        <taxon>Embryophyta</taxon>
        <taxon>Tracheophyta</taxon>
        <taxon>Spermatophyta</taxon>
        <taxon>Magnoliopsida</taxon>
        <taxon>eudicotyledons</taxon>
        <taxon>Gunneridae</taxon>
        <taxon>Pentapetalae</taxon>
        <taxon>rosids</taxon>
        <taxon>fabids</taxon>
        <taxon>Cucurbitales</taxon>
        <taxon>Cucurbitaceae</taxon>
        <taxon>Benincaseae</taxon>
        <taxon>Cucumis</taxon>
    </lineage>
</organism>
<dbReference type="Proteomes" id="UP001652600">
    <property type="component" value="Chromosome 10"/>
</dbReference>
<dbReference type="Gene3D" id="1.25.40.10">
    <property type="entry name" value="Tetratricopeptide repeat domain"/>
    <property type="match status" value="3"/>
</dbReference>
<dbReference type="InterPro" id="IPR046960">
    <property type="entry name" value="PPR_At4g14850-like_plant"/>
</dbReference>
<dbReference type="InterPro" id="IPR002885">
    <property type="entry name" value="PPR_rpt"/>
</dbReference>
<evidence type="ECO:0000259" key="4">
    <source>
        <dbReference type="Pfam" id="PF14432"/>
    </source>
</evidence>
<dbReference type="GO" id="GO:0008270">
    <property type="term" value="F:zinc ion binding"/>
    <property type="evidence" value="ECO:0007669"/>
    <property type="project" value="InterPro"/>
</dbReference>
<dbReference type="InterPro" id="IPR032867">
    <property type="entry name" value="DYW_dom"/>
</dbReference>
<evidence type="ECO:0000256" key="3">
    <source>
        <dbReference type="PROSITE-ProRule" id="PRU00708"/>
    </source>
</evidence>
<dbReference type="Pfam" id="PF20430">
    <property type="entry name" value="Eplus_motif"/>
    <property type="match status" value="1"/>
</dbReference>
<dbReference type="PROSITE" id="PS51375">
    <property type="entry name" value="PPR"/>
    <property type="match status" value="3"/>
</dbReference>
<dbReference type="InterPro" id="IPR011990">
    <property type="entry name" value="TPR-like_helical_dom_sf"/>
</dbReference>
<dbReference type="Pfam" id="PF01535">
    <property type="entry name" value="PPR"/>
    <property type="match status" value="4"/>
</dbReference>
<evidence type="ECO:0000256" key="1">
    <source>
        <dbReference type="ARBA" id="ARBA00006643"/>
    </source>
</evidence>
<dbReference type="AlphaFoldDB" id="A0A1S3BE78"/>
<dbReference type="Pfam" id="PF13041">
    <property type="entry name" value="PPR_2"/>
    <property type="match status" value="1"/>
</dbReference>
<dbReference type="GeneID" id="103489069"/>
<dbReference type="PANTHER" id="PTHR47926">
    <property type="entry name" value="PENTATRICOPEPTIDE REPEAT-CONTAINING PROTEIN"/>
    <property type="match status" value="1"/>
</dbReference>
<dbReference type="SUPFAM" id="SSF48452">
    <property type="entry name" value="TPR-like"/>
    <property type="match status" value="1"/>
</dbReference>
<dbReference type="eggNOG" id="KOG4197">
    <property type="taxonomic scope" value="Eukaryota"/>
</dbReference>
<feature type="repeat" description="PPR" evidence="3">
    <location>
        <begin position="197"/>
        <end position="227"/>
    </location>
</feature>
<keyword evidence="5" id="KW-1185">Reference proteome</keyword>
<dbReference type="InterPro" id="IPR046849">
    <property type="entry name" value="E2_motif"/>
</dbReference>
<name>A0A1S3BE78_CUCME</name>
<dbReference type="FunCoup" id="A0A1S3BE78">
    <property type="interactions" value="94"/>
</dbReference>
<evidence type="ECO:0000256" key="2">
    <source>
        <dbReference type="ARBA" id="ARBA00022737"/>
    </source>
</evidence>
<keyword evidence="2" id="KW-0677">Repeat</keyword>
<reference evidence="6" key="1">
    <citation type="submission" date="2025-08" db="UniProtKB">
        <authorList>
            <consortium name="RefSeq"/>
        </authorList>
    </citation>
    <scope>IDENTIFICATION</scope>
    <source>
        <tissue evidence="6">Stem</tissue>
    </source>
</reference>
<dbReference type="GO" id="GO:0009451">
    <property type="term" value="P:RNA modification"/>
    <property type="evidence" value="ECO:0007669"/>
    <property type="project" value="InterPro"/>
</dbReference>
<dbReference type="NCBIfam" id="TIGR00756">
    <property type="entry name" value="PPR"/>
    <property type="match status" value="1"/>
</dbReference>
<dbReference type="RefSeq" id="XP_008446291.2">
    <property type="nucleotide sequence ID" value="XM_008448069.3"/>
</dbReference>
<sequence length="611" mass="69196">MHCRWKMLLAIPPNSQSFPIEIKRETFNTHQSRLLHLLTDCTDLSKLKQIHAQAIRNFSTHKSSLFLYSRILHVSSLIDFDYACRVFNQIGNPNSFMWNTLIGACARSLDRKEQAIEIFYRMLEEGSVEPDKHTFPFLLKACAYVFALSEGRQAHAHIFKLGLDLDVYVGNSLIHLYASCGCLSMALKVFEKMPLRSLVSWNVMIDAYVQCGLFENALKLFFEMQNSFEPDGYTMQSIISACAGIGALSLGMWAHAYVLRKAGGAMAGDVLINSSLVDMYSKCGSLRMAQQVFETMPKHDLNSWNSMILALAMHGLGEAALQCFSRLVEMEIFLPNSVTFVGVLSACNHRGMVADGRKYFDMMVNEYKIEPRLEHYGCLVDLLSRSGFIDEALELVANMHIKPDAVIWRSLLDACYKQNAGVELSEKVAFKILQSEKTVSSGVYVLLSRVYASARQWNDVGIIRKVMTDMGVTKEPGCSSIEIDGISHEFFAGDTSHPRIKEIYGVIDLIEEKLEKHGYSPDCSQATMVDEPDYIKQQSLKLHSERLAIAFGLLNLKPGTPVRIFKNLRVCNDCHQVTKLISEIFNVEIIMRDRNRFHHFKHGMCSCMDFW</sequence>
<gene>
    <name evidence="6" type="primary">LOC103489069</name>
</gene>
<dbReference type="Pfam" id="PF14432">
    <property type="entry name" value="DYW_deaminase"/>
    <property type="match status" value="1"/>
</dbReference>
<feature type="repeat" description="PPR" evidence="3">
    <location>
        <begin position="94"/>
        <end position="129"/>
    </location>
</feature>
<proteinExistence type="inferred from homology"/>
<dbReference type="InParanoid" id="A0A1S3BE78"/>
<comment type="similarity">
    <text evidence="1">Belongs to the PPR family. PCMP-H subfamily.</text>
</comment>
<dbReference type="KEGG" id="cmo:103489069"/>
<dbReference type="InterPro" id="IPR046848">
    <property type="entry name" value="E_motif"/>
</dbReference>
<dbReference type="GO" id="GO:0003723">
    <property type="term" value="F:RNA binding"/>
    <property type="evidence" value="ECO:0007669"/>
    <property type="project" value="InterPro"/>
</dbReference>
<protein>
    <submittedName>
        <fullName evidence="6">Pentatricopeptide repeat-containing protein At1g59720, chloroplastic/mitochondrial</fullName>
    </submittedName>
</protein>
<feature type="repeat" description="PPR" evidence="3">
    <location>
        <begin position="269"/>
        <end position="303"/>
    </location>
</feature>
<feature type="domain" description="DYW" evidence="4">
    <location>
        <begin position="518"/>
        <end position="611"/>
    </location>
</feature>
<evidence type="ECO:0000313" key="5">
    <source>
        <dbReference type="Proteomes" id="UP001652600"/>
    </source>
</evidence>
<dbReference type="PANTHER" id="PTHR47926:SF508">
    <property type="entry name" value="PENTATRICOPEPTIDE REPEAT-CONTAINING PROTEIN"/>
    <property type="match status" value="1"/>
</dbReference>
<dbReference type="Pfam" id="PF13812">
    <property type="entry name" value="PPR_3"/>
    <property type="match status" value="1"/>
</dbReference>
<evidence type="ECO:0000313" key="6">
    <source>
        <dbReference type="RefSeq" id="XP_008446291.2"/>
    </source>
</evidence>
<dbReference type="Pfam" id="PF20431">
    <property type="entry name" value="E_motif"/>
    <property type="match status" value="1"/>
</dbReference>